<dbReference type="Pfam" id="PF04851">
    <property type="entry name" value="ResIII"/>
    <property type="match status" value="1"/>
</dbReference>
<dbReference type="Proteomes" id="UP000740557">
    <property type="component" value="Unassembled WGS sequence"/>
</dbReference>
<evidence type="ECO:0000259" key="1">
    <source>
        <dbReference type="Pfam" id="PF04851"/>
    </source>
</evidence>
<protein>
    <submittedName>
        <fullName evidence="2">DEAD/DEAH box helicase family protein</fullName>
    </submittedName>
</protein>
<evidence type="ECO:0000313" key="3">
    <source>
        <dbReference type="Proteomes" id="UP000740557"/>
    </source>
</evidence>
<gene>
    <name evidence="2" type="ORF">KC980_01800</name>
</gene>
<dbReference type="GO" id="GO:0003677">
    <property type="term" value="F:DNA binding"/>
    <property type="evidence" value="ECO:0007669"/>
    <property type="project" value="InterPro"/>
</dbReference>
<comment type="caution">
    <text evidence="2">The sequence shown here is derived from an EMBL/GenBank/DDBJ whole genome shotgun (WGS) entry which is preliminary data.</text>
</comment>
<keyword evidence="2" id="KW-0347">Helicase</keyword>
<keyword evidence="2" id="KW-0378">Hydrolase</keyword>
<accession>A0A955J1V5</accession>
<sequence>MDNTILIEKLKEKVTEWIKKDYEGAFKETKNILRHIKSVNFLYTPQIEALETYIYLKEILGNKPTSSLITSLFGSPKEFIDLLPISVDEKYNLAFDEKRDEKIQKLLEKEFGQFAYPNQVYALTMGSGKTILMGTMILYEFVLSTRKPEDARFAKNILVFAPDTTIIESLKEIKEFDYSKVIPKEYQNALLNIKYHYLESTDTAVNFLGNYNIVVSNSQKIIMKRRRTETKDQPFLLNETTRNNEYKINDRLRAIRRLENLSIFVDEAHHSYGSKGRDSLEKTLKSSRETIKHINEEGKTPLVNVVNLTGTPYVNNKMINDVVYHFGLKQGIEHGILKEVRFFEYENIKSEQFIEQVVSNFVENYGENRLEGKLPKIAIYASNIKDLQQDLRPALEKVLLNKGINTDKILEYHTEAEQYREEFLVLDTPQSNKQFILLVGKGTEGWNVRSLTATALYRKPSSSIFVLQSTTRCMRSIGDNSTVATIFLSPENAKILDNELENNFGVTRADLEQQNAEKIELKLKVQKKKTLNVIKQIREVLSIESKDIKGIKLSSLDKLREHISDIIVKTKEIVKENGNPEAKLTSTKEHSIQIETNKRTIYEIVTELSLTTHVGCLKIKEILLNNGLYVEELTDLVSKNDEIIEHLSNEIISQMFNYKESVQQVEETIELTKNFPFNITRDKKHQSLIVYKESTETNRLGFHIDPYAFDSKDELELFNFLQNELEPNEYVTDIYFTGNLNDTTHTDFYFEYWSPQKERVYNYYPDFLIETSKSRYIVIEVKSDKERTTYEANKKQYEQGKDELFDEVFSKELGFRDFQELNKNFEYHIIFDARLQQKQKALVEQLSLK</sequence>
<dbReference type="InterPro" id="IPR006935">
    <property type="entry name" value="Helicase/UvrB_N"/>
</dbReference>
<reference evidence="2" key="2">
    <citation type="journal article" date="2021" name="Microbiome">
        <title>Successional dynamics and alternative stable states in a saline activated sludge microbial community over 9 years.</title>
        <authorList>
            <person name="Wang Y."/>
            <person name="Ye J."/>
            <person name="Ju F."/>
            <person name="Liu L."/>
            <person name="Boyd J.A."/>
            <person name="Deng Y."/>
            <person name="Parks D.H."/>
            <person name="Jiang X."/>
            <person name="Yin X."/>
            <person name="Woodcroft B.J."/>
            <person name="Tyson G.W."/>
            <person name="Hugenholtz P."/>
            <person name="Polz M.F."/>
            <person name="Zhang T."/>
        </authorList>
    </citation>
    <scope>NUCLEOTIDE SEQUENCE</scope>
    <source>
        <strain evidence="2">HKST-UBA79</strain>
    </source>
</reference>
<feature type="domain" description="Helicase/UvrB N-terminal" evidence="1">
    <location>
        <begin position="121"/>
        <end position="312"/>
    </location>
</feature>
<dbReference type="InterPro" id="IPR027417">
    <property type="entry name" value="P-loop_NTPase"/>
</dbReference>
<keyword evidence="2" id="KW-0067">ATP-binding</keyword>
<dbReference type="Gene3D" id="3.40.50.300">
    <property type="entry name" value="P-loop containing nucleotide triphosphate hydrolases"/>
    <property type="match status" value="2"/>
</dbReference>
<proteinExistence type="predicted"/>
<organism evidence="2 3">
    <name type="scientific">candidate division WWE3 bacterium</name>
    <dbReference type="NCBI Taxonomy" id="2053526"/>
    <lineage>
        <taxon>Bacteria</taxon>
        <taxon>Katanobacteria</taxon>
    </lineage>
</organism>
<dbReference type="GO" id="GO:0016787">
    <property type="term" value="F:hydrolase activity"/>
    <property type="evidence" value="ECO:0007669"/>
    <property type="project" value="InterPro"/>
</dbReference>
<evidence type="ECO:0000313" key="2">
    <source>
        <dbReference type="EMBL" id="MCA9308221.1"/>
    </source>
</evidence>
<dbReference type="GO" id="GO:0005524">
    <property type="term" value="F:ATP binding"/>
    <property type="evidence" value="ECO:0007669"/>
    <property type="project" value="InterPro"/>
</dbReference>
<dbReference type="AlphaFoldDB" id="A0A955J1V5"/>
<dbReference type="SUPFAM" id="SSF52540">
    <property type="entry name" value="P-loop containing nucleoside triphosphate hydrolases"/>
    <property type="match status" value="2"/>
</dbReference>
<name>A0A955J1V5_UNCKA</name>
<reference evidence="2" key="1">
    <citation type="submission" date="2020-04" db="EMBL/GenBank/DDBJ databases">
        <authorList>
            <person name="Zhang T."/>
        </authorList>
    </citation>
    <scope>NUCLEOTIDE SEQUENCE</scope>
    <source>
        <strain evidence="2">HKST-UBA79</strain>
    </source>
</reference>
<dbReference type="EMBL" id="JAGQNX010000051">
    <property type="protein sequence ID" value="MCA9308221.1"/>
    <property type="molecule type" value="Genomic_DNA"/>
</dbReference>
<keyword evidence="2" id="KW-0547">Nucleotide-binding</keyword>
<dbReference type="GO" id="GO:0004386">
    <property type="term" value="F:helicase activity"/>
    <property type="evidence" value="ECO:0007669"/>
    <property type="project" value="UniProtKB-KW"/>
</dbReference>